<feature type="domain" description="Histidine kinase" evidence="4">
    <location>
        <begin position="265"/>
        <end position="360"/>
    </location>
</feature>
<evidence type="ECO:0000259" key="4">
    <source>
        <dbReference type="PROSITE" id="PS50109"/>
    </source>
</evidence>
<dbReference type="InterPro" id="IPR050640">
    <property type="entry name" value="Bact_2-comp_sensor_kinase"/>
</dbReference>
<dbReference type="GO" id="GO:0016020">
    <property type="term" value="C:membrane"/>
    <property type="evidence" value="ECO:0007669"/>
    <property type="project" value="InterPro"/>
</dbReference>
<dbReference type="SUPFAM" id="SSF55874">
    <property type="entry name" value="ATPase domain of HSP90 chaperone/DNA topoisomerase II/histidine kinase"/>
    <property type="match status" value="1"/>
</dbReference>
<dbReference type="InterPro" id="IPR003594">
    <property type="entry name" value="HATPase_dom"/>
</dbReference>
<evidence type="ECO:0000256" key="3">
    <source>
        <dbReference type="SAM" id="Phobius"/>
    </source>
</evidence>
<dbReference type="PROSITE" id="PS50109">
    <property type="entry name" value="HIS_KIN"/>
    <property type="match status" value="1"/>
</dbReference>
<gene>
    <name evidence="5" type="ORF">GWO12_00140</name>
</gene>
<dbReference type="InterPro" id="IPR005467">
    <property type="entry name" value="His_kinase_dom"/>
</dbReference>
<name>A0AAE5CAN5_9BACT</name>
<dbReference type="Gene3D" id="3.30.565.10">
    <property type="entry name" value="Histidine kinase-like ATPase, C-terminal domain"/>
    <property type="match status" value="1"/>
</dbReference>
<dbReference type="InterPro" id="IPR036890">
    <property type="entry name" value="HATPase_C_sf"/>
</dbReference>
<feature type="transmembrane region" description="Helical" evidence="3">
    <location>
        <begin position="43"/>
        <end position="64"/>
    </location>
</feature>
<keyword evidence="3" id="KW-1133">Transmembrane helix</keyword>
<dbReference type="Pfam" id="PF02518">
    <property type="entry name" value="HATPase_c"/>
    <property type="match status" value="1"/>
</dbReference>
<dbReference type="PANTHER" id="PTHR34220">
    <property type="entry name" value="SENSOR HISTIDINE KINASE YPDA"/>
    <property type="match status" value="1"/>
</dbReference>
<keyword evidence="1" id="KW-0175">Coiled coil</keyword>
<dbReference type="Proteomes" id="UP000702544">
    <property type="component" value="Unassembled WGS sequence"/>
</dbReference>
<reference evidence="5 6" key="1">
    <citation type="submission" date="2020-01" db="EMBL/GenBank/DDBJ databases">
        <title>Genomes assembled from Gulf of Kutch pelagic sediment metagenomes.</title>
        <authorList>
            <person name="Chandrashekar M."/>
            <person name="Mahajan M.S."/>
            <person name="Dave K.J."/>
            <person name="Vatsa P."/>
            <person name="Nathani N.M."/>
        </authorList>
    </citation>
    <scope>NUCLEOTIDE SEQUENCE [LARGE SCALE GENOMIC DNA]</scope>
    <source>
        <strain evidence="5">KS3-K002</strain>
    </source>
</reference>
<dbReference type="InterPro" id="IPR010559">
    <property type="entry name" value="Sig_transdc_His_kin_internal"/>
</dbReference>
<protein>
    <recommendedName>
        <fullName evidence="4">Histidine kinase domain-containing protein</fullName>
    </recommendedName>
</protein>
<feature type="coiled-coil region" evidence="1">
    <location>
        <begin position="150"/>
        <end position="177"/>
    </location>
</feature>
<evidence type="ECO:0000313" key="5">
    <source>
        <dbReference type="EMBL" id="NIR73515.1"/>
    </source>
</evidence>
<dbReference type="GO" id="GO:0000155">
    <property type="term" value="F:phosphorelay sensor kinase activity"/>
    <property type="evidence" value="ECO:0007669"/>
    <property type="project" value="InterPro"/>
</dbReference>
<comment type="caution">
    <text evidence="5">The sequence shown here is derived from an EMBL/GenBank/DDBJ whole genome shotgun (WGS) entry which is preliminary data.</text>
</comment>
<dbReference type="EMBL" id="JAACAK010000002">
    <property type="protein sequence ID" value="NIR73515.1"/>
    <property type="molecule type" value="Genomic_DNA"/>
</dbReference>
<organism evidence="5 6">
    <name type="scientific">Candidatus Kutchimonas denitrificans</name>
    <dbReference type="NCBI Taxonomy" id="3056748"/>
    <lineage>
        <taxon>Bacteria</taxon>
        <taxon>Pseudomonadati</taxon>
        <taxon>Gemmatimonadota</taxon>
        <taxon>Gemmatimonadia</taxon>
        <taxon>Candidatus Palauibacterales</taxon>
        <taxon>Candidatus Palauibacteraceae</taxon>
        <taxon>Candidatus Kutchimonas</taxon>
    </lineage>
</organism>
<dbReference type="SMART" id="SM00387">
    <property type="entry name" value="HATPase_c"/>
    <property type="match status" value="1"/>
</dbReference>
<evidence type="ECO:0000313" key="6">
    <source>
        <dbReference type="Proteomes" id="UP000702544"/>
    </source>
</evidence>
<dbReference type="AlphaFoldDB" id="A0AAE5CAN5"/>
<accession>A0AAE5CAN5</accession>
<keyword evidence="3" id="KW-0472">Membrane</keyword>
<dbReference type="PANTHER" id="PTHR34220:SF7">
    <property type="entry name" value="SENSOR HISTIDINE KINASE YPDA"/>
    <property type="match status" value="1"/>
</dbReference>
<dbReference type="Pfam" id="PF06580">
    <property type="entry name" value="His_kinase"/>
    <property type="match status" value="1"/>
</dbReference>
<evidence type="ECO:0000256" key="1">
    <source>
        <dbReference type="SAM" id="Coils"/>
    </source>
</evidence>
<feature type="region of interest" description="Disordered" evidence="2">
    <location>
        <begin position="300"/>
        <end position="321"/>
    </location>
</feature>
<feature type="transmembrane region" description="Helical" evidence="3">
    <location>
        <begin position="125"/>
        <end position="147"/>
    </location>
</feature>
<keyword evidence="3" id="KW-0812">Transmembrane</keyword>
<proteinExistence type="predicted"/>
<evidence type="ECO:0000256" key="2">
    <source>
        <dbReference type="SAM" id="MobiDB-lite"/>
    </source>
</evidence>
<feature type="transmembrane region" description="Helical" evidence="3">
    <location>
        <begin position="76"/>
        <end position="97"/>
    </location>
</feature>
<sequence>MTAQRRLRLTLALAAFAALALILASQLYVWVNLWPLTVSWSEAFAWTLPQLLVWAAVIPGIYWFSRRLPVHGGHAAWRLPVHLFTSVGVSFLVLLTLQATDRYLGWSTLLGAPGKLVSDLERTVVHLHVGIGIYWVVFAVTHALRYYEEFRERELRASQLEAQLAQAQLQALRMQLNPHFLFNALNSIAVLMDHDPEGARAMLYRLSDLLNSTLRHGGSHEVPLSEELEHLESYLAIEEKRFRDRLNVSYDIDPETLDCAVPFLLLQPLVENALRHGIAPRTGPGHVAISARREDGRLSLSVRDDGPGLAPGSERPVEGGVGLSNTEARLQKLYGADHSLVFERPEAGGLEVRIEIPARVFQSAAAEGSNL</sequence>